<dbReference type="PANTHER" id="PTHR30472">
    <property type="entry name" value="FERRIC ENTEROBACTIN TRANSPORT SYSTEM PERMEASE PROTEIN"/>
    <property type="match status" value="1"/>
</dbReference>
<evidence type="ECO:0000313" key="9">
    <source>
        <dbReference type="EMBL" id="TGY42084.1"/>
    </source>
</evidence>
<keyword evidence="6 8" id="KW-1133">Transmembrane helix</keyword>
<keyword evidence="5 8" id="KW-0812">Transmembrane</keyword>
<dbReference type="GO" id="GO:0033214">
    <property type="term" value="P:siderophore-iron import into cell"/>
    <property type="evidence" value="ECO:0007669"/>
    <property type="project" value="TreeGrafter"/>
</dbReference>
<evidence type="ECO:0000256" key="4">
    <source>
        <dbReference type="ARBA" id="ARBA00022475"/>
    </source>
</evidence>
<name>A0A4S2DM44_9CLOT</name>
<dbReference type="FunFam" id="1.10.3470.10:FF:000001">
    <property type="entry name" value="Vitamin B12 ABC transporter permease BtuC"/>
    <property type="match status" value="1"/>
</dbReference>
<evidence type="ECO:0000256" key="1">
    <source>
        <dbReference type="ARBA" id="ARBA00004651"/>
    </source>
</evidence>
<dbReference type="InterPro" id="IPR037294">
    <property type="entry name" value="ABC_BtuC-like"/>
</dbReference>
<comment type="subcellular location">
    <subcellularLocation>
        <location evidence="1">Cell membrane</location>
        <topology evidence="1">Multi-pass membrane protein</topology>
    </subcellularLocation>
</comment>
<sequence>MHKRKVNYSFIIIALILLIVAAFYLHLTNGMFDISIGEVFQTLFNLNDNEKFRLVVFEFRLPRIIIAILVGIGLSIAGLFLQGITKNELADPGILGINSGAGAAVIIYMFFVSFNSSVSDGSNFLNIFAMPVFGFIGGLAAAILILLFSKNNNKMDMQKLILTGIAINSGFSAVSMLFSMKMNATDFEFAAIWQAGSIYNANWTFIYMMLPWIIILGLYLYKKVYLLDYFQLEEGSIVGLGINLEKEKKKLLFACVGLISASVCVAGNIGFIGLMAPHIARQLVGIKHRKLMPVTALIGALLLVVSDFIAKTIFAPSELAVGIVVSIIGIPYFVYLLFKS</sequence>
<dbReference type="Proteomes" id="UP000306888">
    <property type="component" value="Unassembled WGS sequence"/>
</dbReference>
<keyword evidence="10" id="KW-1185">Reference proteome</keyword>
<keyword evidence="4" id="KW-1003">Cell membrane</keyword>
<feature type="transmembrane region" description="Helical" evidence="8">
    <location>
        <begin position="200"/>
        <end position="221"/>
    </location>
</feature>
<evidence type="ECO:0000256" key="7">
    <source>
        <dbReference type="ARBA" id="ARBA00023136"/>
    </source>
</evidence>
<comment type="similarity">
    <text evidence="2">Belongs to the binding-protein-dependent transport system permease family. FecCD subfamily.</text>
</comment>
<evidence type="ECO:0000313" key="10">
    <source>
        <dbReference type="Proteomes" id="UP000306888"/>
    </source>
</evidence>
<dbReference type="RefSeq" id="WP_136007001.1">
    <property type="nucleotide sequence ID" value="NZ_SRYR01000004.1"/>
</dbReference>
<gene>
    <name evidence="9" type="ORF">E5347_10125</name>
</gene>
<feature type="transmembrane region" description="Helical" evidence="8">
    <location>
        <begin position="124"/>
        <end position="148"/>
    </location>
</feature>
<dbReference type="Pfam" id="PF01032">
    <property type="entry name" value="FecCD"/>
    <property type="match status" value="1"/>
</dbReference>
<dbReference type="SUPFAM" id="SSF81345">
    <property type="entry name" value="ABC transporter involved in vitamin B12 uptake, BtuC"/>
    <property type="match status" value="1"/>
</dbReference>
<dbReference type="CDD" id="cd06550">
    <property type="entry name" value="TM_ABC_iron-siderophores_like"/>
    <property type="match status" value="1"/>
</dbReference>
<feature type="transmembrane region" description="Helical" evidence="8">
    <location>
        <begin position="251"/>
        <end position="279"/>
    </location>
</feature>
<feature type="transmembrane region" description="Helical" evidence="8">
    <location>
        <begin position="7"/>
        <end position="27"/>
    </location>
</feature>
<feature type="transmembrane region" description="Helical" evidence="8">
    <location>
        <begin position="61"/>
        <end position="81"/>
    </location>
</feature>
<evidence type="ECO:0000256" key="8">
    <source>
        <dbReference type="SAM" id="Phobius"/>
    </source>
</evidence>
<evidence type="ECO:0000256" key="5">
    <source>
        <dbReference type="ARBA" id="ARBA00022692"/>
    </source>
</evidence>
<dbReference type="EMBL" id="SRYR01000004">
    <property type="protein sequence ID" value="TGY42084.1"/>
    <property type="molecule type" value="Genomic_DNA"/>
</dbReference>
<evidence type="ECO:0000256" key="6">
    <source>
        <dbReference type="ARBA" id="ARBA00022989"/>
    </source>
</evidence>
<keyword evidence="7 8" id="KW-0472">Membrane</keyword>
<dbReference type="PANTHER" id="PTHR30472:SF23">
    <property type="entry name" value="IRON-UPTAKE SYSTEM PERMEASE PROTEIN FEUC"/>
    <property type="match status" value="1"/>
</dbReference>
<dbReference type="OrthoDB" id="9792889at2"/>
<dbReference type="InterPro" id="IPR000522">
    <property type="entry name" value="ABC_transptr_permease_BtuC"/>
</dbReference>
<protein>
    <submittedName>
        <fullName evidence="9">Iron ABC transporter permease</fullName>
    </submittedName>
</protein>
<dbReference type="GO" id="GO:0005886">
    <property type="term" value="C:plasma membrane"/>
    <property type="evidence" value="ECO:0007669"/>
    <property type="project" value="UniProtKB-SubCell"/>
</dbReference>
<feature type="transmembrane region" description="Helical" evidence="8">
    <location>
        <begin position="319"/>
        <end position="338"/>
    </location>
</feature>
<feature type="transmembrane region" description="Helical" evidence="8">
    <location>
        <begin position="160"/>
        <end position="180"/>
    </location>
</feature>
<evidence type="ECO:0000256" key="3">
    <source>
        <dbReference type="ARBA" id="ARBA00022448"/>
    </source>
</evidence>
<feature type="transmembrane region" description="Helical" evidence="8">
    <location>
        <begin position="291"/>
        <end position="310"/>
    </location>
</feature>
<comment type="caution">
    <text evidence="9">The sequence shown here is derived from an EMBL/GenBank/DDBJ whole genome shotgun (WGS) entry which is preliminary data.</text>
</comment>
<reference evidence="9 10" key="1">
    <citation type="submission" date="2019-04" db="EMBL/GenBank/DDBJ databases">
        <title>Microbes associate with the intestines of laboratory mice.</title>
        <authorList>
            <person name="Navarre W."/>
            <person name="Wong E."/>
            <person name="Huang K."/>
            <person name="Tropini C."/>
            <person name="Ng K."/>
            <person name="Yu B."/>
        </authorList>
    </citation>
    <scope>NUCLEOTIDE SEQUENCE [LARGE SCALE GENOMIC DNA]</scope>
    <source>
        <strain evidence="9 10">NM50_B9-20</strain>
    </source>
</reference>
<dbReference type="GO" id="GO:0022857">
    <property type="term" value="F:transmembrane transporter activity"/>
    <property type="evidence" value="ECO:0007669"/>
    <property type="project" value="InterPro"/>
</dbReference>
<dbReference type="AlphaFoldDB" id="A0A4S2DM44"/>
<evidence type="ECO:0000256" key="2">
    <source>
        <dbReference type="ARBA" id="ARBA00007935"/>
    </source>
</evidence>
<feature type="transmembrane region" description="Helical" evidence="8">
    <location>
        <begin position="93"/>
        <end position="112"/>
    </location>
</feature>
<organism evidence="9 10">
    <name type="scientific">Clostridium sartagoforme</name>
    <dbReference type="NCBI Taxonomy" id="84031"/>
    <lineage>
        <taxon>Bacteria</taxon>
        <taxon>Bacillati</taxon>
        <taxon>Bacillota</taxon>
        <taxon>Clostridia</taxon>
        <taxon>Eubacteriales</taxon>
        <taxon>Clostridiaceae</taxon>
        <taxon>Clostridium</taxon>
    </lineage>
</organism>
<keyword evidence="3" id="KW-0813">Transport</keyword>
<accession>A0A4S2DM44</accession>
<dbReference type="Gene3D" id="1.10.3470.10">
    <property type="entry name" value="ABC transporter involved in vitamin B12 uptake, BtuC"/>
    <property type="match status" value="1"/>
</dbReference>
<proteinExistence type="inferred from homology"/>